<protein>
    <submittedName>
        <fullName evidence="7">Zinc-binding alcohol dehydrogenase family protein</fullName>
    </submittedName>
</protein>
<dbReference type="Gene3D" id="3.90.180.10">
    <property type="entry name" value="Medium-chain alcohol dehydrogenases, catalytic domain"/>
    <property type="match status" value="1"/>
</dbReference>
<dbReference type="GO" id="GO:0005737">
    <property type="term" value="C:cytoplasm"/>
    <property type="evidence" value="ECO:0007669"/>
    <property type="project" value="TreeGrafter"/>
</dbReference>
<dbReference type="GO" id="GO:0008270">
    <property type="term" value="F:zinc ion binding"/>
    <property type="evidence" value="ECO:0007669"/>
    <property type="project" value="InterPro"/>
</dbReference>
<proteinExistence type="inferred from homology"/>
<dbReference type="InterPro" id="IPR013154">
    <property type="entry name" value="ADH-like_N"/>
</dbReference>
<evidence type="ECO:0000259" key="6">
    <source>
        <dbReference type="Pfam" id="PF08240"/>
    </source>
</evidence>
<dbReference type="STRING" id="714943.Mucpa_0776"/>
<dbReference type="GO" id="GO:0004022">
    <property type="term" value="F:alcohol dehydrogenase (NAD+) activity"/>
    <property type="evidence" value="ECO:0007669"/>
    <property type="project" value="TreeGrafter"/>
</dbReference>
<dbReference type="SUPFAM" id="SSF50129">
    <property type="entry name" value="GroES-like"/>
    <property type="match status" value="1"/>
</dbReference>
<dbReference type="PANTHER" id="PTHR42940:SF8">
    <property type="entry name" value="VACUOLAR PROTEIN SORTING-ASSOCIATED PROTEIN 11"/>
    <property type="match status" value="1"/>
</dbReference>
<evidence type="ECO:0000256" key="1">
    <source>
        <dbReference type="ARBA" id="ARBA00001947"/>
    </source>
</evidence>
<evidence type="ECO:0000256" key="2">
    <source>
        <dbReference type="ARBA" id="ARBA00008072"/>
    </source>
</evidence>
<accession>H1Y8D8</accession>
<name>H1Y8D8_9SPHI</name>
<dbReference type="Gene3D" id="3.40.50.720">
    <property type="entry name" value="NAD(P)-binding Rossmann-like Domain"/>
    <property type="match status" value="1"/>
</dbReference>
<dbReference type="AlphaFoldDB" id="H1Y8D8"/>
<organism evidence="7 8">
    <name type="scientific">Mucilaginibacter paludis DSM 18603</name>
    <dbReference type="NCBI Taxonomy" id="714943"/>
    <lineage>
        <taxon>Bacteria</taxon>
        <taxon>Pseudomonadati</taxon>
        <taxon>Bacteroidota</taxon>
        <taxon>Sphingobacteriia</taxon>
        <taxon>Sphingobacteriales</taxon>
        <taxon>Sphingobacteriaceae</taxon>
        <taxon>Mucilaginibacter</taxon>
    </lineage>
</organism>
<dbReference type="SUPFAM" id="SSF51735">
    <property type="entry name" value="NAD(P)-binding Rossmann-fold domains"/>
    <property type="match status" value="1"/>
</dbReference>
<sequence>MTMNSQNLKTTAGIKASSLLPETMQAMVMEVAGQPLVYKRMPLPIPNDQQVLIRIMACGVCRTDLHIMDSELPKPKLPLILGHEIIGTVEKTGSKVTTLKPGDLVGVPWVGYTCGHCKYCLRDQENLCENALFTGYTIDGGYAEFTVAFQKYCFHLEPQYGHPSAAPLLCAGLIGYRSYQMIGQAAKKIGFYGFGVAAHILVQIAKHQGKQIYAFTRDGDLEAQAFATRMGAVWAGNSEDAPPVLLDGAIIFAPAGQLVPKALKDIDKGCPVICGGIHMSNIPSFAYQLLWEERTIRSVANLTRKDGEDFFALAKQVEIKTETRLFTLQQANEALAAVRNGDISGAAVLVM</sequence>
<gene>
    <name evidence="7" type="ORF">Mucpa_0776</name>
</gene>
<keyword evidence="3" id="KW-0479">Metal-binding</keyword>
<evidence type="ECO:0000313" key="8">
    <source>
        <dbReference type="Proteomes" id="UP000002774"/>
    </source>
</evidence>
<dbReference type="PANTHER" id="PTHR42940">
    <property type="entry name" value="ALCOHOL DEHYDROGENASE 1-RELATED"/>
    <property type="match status" value="1"/>
</dbReference>
<reference evidence="7" key="1">
    <citation type="submission" date="2011-09" db="EMBL/GenBank/DDBJ databases">
        <title>The permanent draft genome of Mucilaginibacter paludis DSM 18603.</title>
        <authorList>
            <consortium name="US DOE Joint Genome Institute (JGI-PGF)"/>
            <person name="Lucas S."/>
            <person name="Han J."/>
            <person name="Lapidus A."/>
            <person name="Bruce D."/>
            <person name="Goodwin L."/>
            <person name="Pitluck S."/>
            <person name="Peters L."/>
            <person name="Kyrpides N."/>
            <person name="Mavromatis K."/>
            <person name="Ivanova N."/>
            <person name="Mikhailova N."/>
            <person name="Held B."/>
            <person name="Detter J.C."/>
            <person name="Tapia R."/>
            <person name="Han C."/>
            <person name="Land M."/>
            <person name="Hauser L."/>
            <person name="Markowitz V."/>
            <person name="Cheng J.-F."/>
            <person name="Hugenholtz P."/>
            <person name="Woyke T."/>
            <person name="Wu D."/>
            <person name="Tindall B."/>
            <person name="Brambilla E."/>
            <person name="Klenk H.-P."/>
            <person name="Eisen J.A."/>
        </authorList>
    </citation>
    <scope>NUCLEOTIDE SEQUENCE [LARGE SCALE GENOMIC DNA]</scope>
    <source>
        <strain evidence="7">DSM 18603</strain>
    </source>
</reference>
<evidence type="ECO:0000256" key="4">
    <source>
        <dbReference type="ARBA" id="ARBA00022833"/>
    </source>
</evidence>
<dbReference type="InterPro" id="IPR011032">
    <property type="entry name" value="GroES-like_sf"/>
</dbReference>
<feature type="domain" description="Alcohol dehydrogenase-like N-terminal" evidence="6">
    <location>
        <begin position="48"/>
        <end position="156"/>
    </location>
</feature>
<dbReference type="EMBL" id="CM001403">
    <property type="protein sequence ID" value="EHQ24957.1"/>
    <property type="molecule type" value="Genomic_DNA"/>
</dbReference>
<keyword evidence="4" id="KW-0862">Zinc</keyword>
<evidence type="ECO:0000256" key="3">
    <source>
        <dbReference type="ARBA" id="ARBA00022723"/>
    </source>
</evidence>
<dbReference type="NCBIfam" id="TIGR02822">
    <property type="entry name" value="adh_fam_2"/>
    <property type="match status" value="1"/>
</dbReference>
<comment type="cofactor">
    <cofactor evidence="1">
        <name>Zn(2+)</name>
        <dbReference type="ChEBI" id="CHEBI:29105"/>
    </cofactor>
</comment>
<dbReference type="InterPro" id="IPR014187">
    <property type="entry name" value="ADH_Zn_typ-2"/>
</dbReference>
<dbReference type="eggNOG" id="COG1064">
    <property type="taxonomic scope" value="Bacteria"/>
</dbReference>
<evidence type="ECO:0000256" key="5">
    <source>
        <dbReference type="ARBA" id="ARBA00023002"/>
    </source>
</evidence>
<dbReference type="Proteomes" id="UP000002774">
    <property type="component" value="Chromosome"/>
</dbReference>
<comment type="similarity">
    <text evidence="2">Belongs to the zinc-containing alcohol dehydrogenase family.</text>
</comment>
<keyword evidence="8" id="KW-1185">Reference proteome</keyword>
<dbReference type="CDD" id="cd08298">
    <property type="entry name" value="CAD2"/>
    <property type="match status" value="1"/>
</dbReference>
<dbReference type="InterPro" id="IPR036291">
    <property type="entry name" value="NAD(P)-bd_dom_sf"/>
</dbReference>
<dbReference type="InterPro" id="IPR002328">
    <property type="entry name" value="ADH_Zn_CS"/>
</dbReference>
<dbReference type="HOGENOM" id="CLU_026673_20_7_10"/>
<keyword evidence="5" id="KW-0560">Oxidoreductase</keyword>
<dbReference type="Pfam" id="PF08240">
    <property type="entry name" value="ADH_N"/>
    <property type="match status" value="1"/>
</dbReference>
<evidence type="ECO:0000313" key="7">
    <source>
        <dbReference type="EMBL" id="EHQ24957.1"/>
    </source>
</evidence>
<dbReference type="PROSITE" id="PS00059">
    <property type="entry name" value="ADH_ZINC"/>
    <property type="match status" value="1"/>
</dbReference>